<dbReference type="InterPro" id="IPR018649">
    <property type="entry name" value="SHOCT"/>
</dbReference>
<protein>
    <submittedName>
        <fullName evidence="3">Uncharacterized protein</fullName>
    </submittedName>
</protein>
<evidence type="ECO:0000313" key="3">
    <source>
        <dbReference type="EMBL" id="TBX47334.1"/>
    </source>
</evidence>
<dbReference type="Proteomes" id="UP000292648">
    <property type="component" value="Unassembled WGS sequence"/>
</dbReference>
<dbReference type="InterPro" id="IPR039519">
    <property type="entry name" value="YokE-like_PH"/>
</dbReference>
<sequence>MDLDTVKSQMEQAGVSDLFGTKKEVKALPEILNDDEHIVYATSGMVDSNTVLAVLTQKRVIFIDKGLIYGIKSTEVPLDMINGVSYSKGIILGKISITNGAVTTVIDNVDKSTAPIMTEKIKATAEQYKQGLRTPVSSSPKPVLDGPDQIRKYKSLADDGIITQEEFEAKKKQILGI</sequence>
<dbReference type="Pfam" id="PF14470">
    <property type="entry name" value="bPH_3"/>
    <property type="match status" value="1"/>
</dbReference>
<feature type="domain" description="YokE-like PH" evidence="2">
    <location>
        <begin position="32"/>
        <end position="122"/>
    </location>
</feature>
<evidence type="ECO:0000313" key="4">
    <source>
        <dbReference type="Proteomes" id="UP000292648"/>
    </source>
</evidence>
<evidence type="ECO:0000259" key="1">
    <source>
        <dbReference type="Pfam" id="PF09851"/>
    </source>
</evidence>
<accession>A0A4Q9Y483</accession>
<reference evidence="3 4" key="1">
    <citation type="submission" date="2019-01" db="EMBL/GenBank/DDBJ databases">
        <title>Draft genome sequence of Lactobacillus paraplantarum OSY-TC318, a Producer of the novel lantibiotic Paraplantaracin TC318.</title>
        <authorList>
            <person name="Hussein W.E."/>
            <person name="Huang E."/>
            <person name="Yousef A.E."/>
        </authorList>
    </citation>
    <scope>NUCLEOTIDE SEQUENCE [LARGE SCALE GENOMIC DNA]</scope>
    <source>
        <strain evidence="3 4">OSY-TC318</strain>
    </source>
</reference>
<proteinExistence type="predicted"/>
<dbReference type="Pfam" id="PF09851">
    <property type="entry name" value="SHOCT"/>
    <property type="match status" value="1"/>
</dbReference>
<comment type="caution">
    <text evidence="3">The sequence shown here is derived from an EMBL/GenBank/DDBJ whole genome shotgun (WGS) entry which is preliminary data.</text>
</comment>
<dbReference type="EMBL" id="SEHH01000039">
    <property type="protein sequence ID" value="TBX47334.1"/>
    <property type="molecule type" value="Genomic_DNA"/>
</dbReference>
<feature type="domain" description="SHOCT" evidence="1">
    <location>
        <begin position="148"/>
        <end position="175"/>
    </location>
</feature>
<gene>
    <name evidence="3" type="ORF">EUZ87_05050</name>
</gene>
<dbReference type="AlphaFoldDB" id="A0A4Q9Y483"/>
<name>A0A4Q9Y483_9LACO</name>
<evidence type="ECO:0000259" key="2">
    <source>
        <dbReference type="Pfam" id="PF14470"/>
    </source>
</evidence>
<organism evidence="3 4">
    <name type="scientific">Lactiplantibacillus paraplantarum</name>
    <dbReference type="NCBI Taxonomy" id="60520"/>
    <lineage>
        <taxon>Bacteria</taxon>
        <taxon>Bacillati</taxon>
        <taxon>Bacillota</taxon>
        <taxon>Bacilli</taxon>
        <taxon>Lactobacillales</taxon>
        <taxon>Lactobacillaceae</taxon>
        <taxon>Lactiplantibacillus</taxon>
    </lineage>
</organism>